<dbReference type="OrthoDB" id="2444174at2759"/>
<evidence type="ECO:0000313" key="3">
    <source>
        <dbReference type="EMBL" id="KAF5345369.1"/>
    </source>
</evidence>
<feature type="compositionally biased region" description="Basic and acidic residues" evidence="1">
    <location>
        <begin position="371"/>
        <end position="386"/>
    </location>
</feature>
<keyword evidence="4" id="KW-1185">Reference proteome</keyword>
<proteinExistence type="predicted"/>
<protein>
    <recommendedName>
        <fullName evidence="2">Mtf2-like C-terminal domain-containing protein</fullName>
    </recommendedName>
</protein>
<dbReference type="Pfam" id="PF19189">
    <property type="entry name" value="Mtf2"/>
    <property type="match status" value="1"/>
</dbReference>
<evidence type="ECO:0000259" key="2">
    <source>
        <dbReference type="Pfam" id="PF19189"/>
    </source>
</evidence>
<gene>
    <name evidence="3" type="ORF">D9758_008506</name>
</gene>
<sequence length="386" mass="44373">MLMTGIDHFFSSCTRDALPGKHAFHRIPWLECRRNFATSFRSYQEKGPSSSSSNTNFEEEDQSAWDHVFKDIKNMPPLVPTTLRNPLRSQASRHVRRQTMTARELSAFDDLFNMIFDAAAEQKGSEPDIGKKSDIALPGRGNLGDLFGRLRRHSKQMQLTREEDELLDEKKEQMELCHTDQDLLQWGMREVFQESVRLEQASRDAVLAARGGQSVDLPMLQSPIYSQLVAHLMHLFRDKYHDPHLALSIFDHTKNLSIASYVFGCSTQAYNELIKTRWTCFRDLRGVYDALQEMNVNAVDVNSVTRKLIDQLRREVGERNVWLEDDGLGGGEVWNMLKKIEELLGENTKTDAPPKGFKWDSWKSGNGETGSDDKWEFDNWDHSGRT</sequence>
<dbReference type="InterPro" id="IPR043837">
    <property type="entry name" value="Mtf2-like_C"/>
</dbReference>
<dbReference type="GO" id="GO:0005739">
    <property type="term" value="C:mitochondrion"/>
    <property type="evidence" value="ECO:0007669"/>
    <property type="project" value="InterPro"/>
</dbReference>
<organism evidence="3 4">
    <name type="scientific">Tetrapyrgos nigripes</name>
    <dbReference type="NCBI Taxonomy" id="182062"/>
    <lineage>
        <taxon>Eukaryota</taxon>
        <taxon>Fungi</taxon>
        <taxon>Dikarya</taxon>
        <taxon>Basidiomycota</taxon>
        <taxon>Agaricomycotina</taxon>
        <taxon>Agaricomycetes</taxon>
        <taxon>Agaricomycetidae</taxon>
        <taxon>Agaricales</taxon>
        <taxon>Marasmiineae</taxon>
        <taxon>Marasmiaceae</taxon>
        <taxon>Tetrapyrgos</taxon>
    </lineage>
</organism>
<accession>A0A8H5CQ75</accession>
<name>A0A8H5CQ75_9AGAR</name>
<comment type="caution">
    <text evidence="3">The sequence shown here is derived from an EMBL/GenBank/DDBJ whole genome shotgun (WGS) entry which is preliminary data.</text>
</comment>
<evidence type="ECO:0000313" key="4">
    <source>
        <dbReference type="Proteomes" id="UP000559256"/>
    </source>
</evidence>
<dbReference type="PANTHER" id="PTHR39468">
    <property type="entry name" value="CHROMOSOME 7, WHOLE GENOME SHOTGUN SEQUENCE"/>
    <property type="match status" value="1"/>
</dbReference>
<feature type="domain" description="Mtf2-like C-terminal" evidence="2">
    <location>
        <begin position="164"/>
        <end position="342"/>
    </location>
</feature>
<dbReference type="EMBL" id="JAACJM010000113">
    <property type="protein sequence ID" value="KAF5345369.1"/>
    <property type="molecule type" value="Genomic_DNA"/>
</dbReference>
<dbReference type="PANTHER" id="PTHR39468:SF1">
    <property type="entry name" value="MTF2-LIKE C-TERMINAL DOMAIN-CONTAINING PROTEIN"/>
    <property type="match status" value="1"/>
</dbReference>
<evidence type="ECO:0000256" key="1">
    <source>
        <dbReference type="SAM" id="MobiDB-lite"/>
    </source>
</evidence>
<dbReference type="InterPro" id="IPR040009">
    <property type="entry name" value="Mtf2/C5D6.12-like"/>
</dbReference>
<reference evidence="3 4" key="1">
    <citation type="journal article" date="2020" name="ISME J.">
        <title>Uncovering the hidden diversity of litter-decomposition mechanisms in mushroom-forming fungi.</title>
        <authorList>
            <person name="Floudas D."/>
            <person name="Bentzer J."/>
            <person name="Ahren D."/>
            <person name="Johansson T."/>
            <person name="Persson P."/>
            <person name="Tunlid A."/>
        </authorList>
    </citation>
    <scope>NUCLEOTIDE SEQUENCE [LARGE SCALE GENOMIC DNA]</scope>
    <source>
        <strain evidence="3 4">CBS 291.85</strain>
    </source>
</reference>
<feature type="region of interest" description="Disordered" evidence="1">
    <location>
        <begin position="347"/>
        <end position="386"/>
    </location>
</feature>
<dbReference type="Proteomes" id="UP000559256">
    <property type="component" value="Unassembled WGS sequence"/>
</dbReference>
<dbReference type="AlphaFoldDB" id="A0A8H5CQ75"/>